<name>A0ABQ2LB24_9BACL</name>
<proteinExistence type="predicted"/>
<organism evidence="9 10">
    <name type="scientific">Saccharibacillus kuerlensis</name>
    <dbReference type="NCBI Taxonomy" id="459527"/>
    <lineage>
        <taxon>Bacteria</taxon>
        <taxon>Bacillati</taxon>
        <taxon>Bacillota</taxon>
        <taxon>Bacilli</taxon>
        <taxon>Bacillales</taxon>
        <taxon>Paenibacillaceae</taxon>
        <taxon>Saccharibacillus</taxon>
    </lineage>
</organism>
<keyword evidence="5" id="KW-0235">DNA replication</keyword>
<evidence type="ECO:0000256" key="7">
    <source>
        <dbReference type="ARBA" id="ARBA00049244"/>
    </source>
</evidence>
<keyword evidence="4" id="KW-0548">Nucleotidyltransferase</keyword>
<dbReference type="EMBL" id="BMLN01000018">
    <property type="protein sequence ID" value="GGO09095.1"/>
    <property type="molecule type" value="Genomic_DNA"/>
</dbReference>
<evidence type="ECO:0000259" key="8">
    <source>
        <dbReference type="Pfam" id="PF09115"/>
    </source>
</evidence>
<protein>
    <recommendedName>
        <fullName evidence="2">DNA polymerase III subunit delta'</fullName>
        <ecNumber evidence="1">2.7.7.7</ecNumber>
    </recommendedName>
</protein>
<dbReference type="RefSeq" id="WP_018978462.1">
    <property type="nucleotide sequence ID" value="NZ_BMLN01000018.1"/>
</dbReference>
<comment type="caution">
    <text evidence="9">The sequence shown here is derived from an EMBL/GenBank/DDBJ whole genome shotgun (WGS) entry which is preliminary data.</text>
</comment>
<dbReference type="SUPFAM" id="SSF52540">
    <property type="entry name" value="P-loop containing nucleoside triphosphate hydrolases"/>
    <property type="match status" value="1"/>
</dbReference>
<dbReference type="InterPro" id="IPR015199">
    <property type="entry name" value="DNA_pol_III_delta_C"/>
</dbReference>
<dbReference type="EC" id="2.7.7.7" evidence="1"/>
<evidence type="ECO:0000256" key="2">
    <source>
        <dbReference type="ARBA" id="ARBA00014363"/>
    </source>
</evidence>
<gene>
    <name evidence="9" type="primary">holB</name>
    <name evidence="9" type="ORF">GCM10010969_39200</name>
</gene>
<dbReference type="Pfam" id="PF13177">
    <property type="entry name" value="DNA_pol3_delta2"/>
    <property type="match status" value="1"/>
</dbReference>
<dbReference type="Gene3D" id="3.40.50.300">
    <property type="entry name" value="P-loop containing nucleotide triphosphate hydrolases"/>
    <property type="match status" value="1"/>
</dbReference>
<feature type="domain" description="DNA polymerase III delta subunit C-terminal" evidence="8">
    <location>
        <begin position="249"/>
        <end position="325"/>
    </location>
</feature>
<accession>A0ABQ2LB24</accession>
<dbReference type="Pfam" id="PF09115">
    <property type="entry name" value="DNApol3-delta_C"/>
    <property type="match status" value="1"/>
</dbReference>
<keyword evidence="6" id="KW-0239">DNA-directed DNA polymerase</keyword>
<dbReference type="NCBIfam" id="TIGR00678">
    <property type="entry name" value="holB"/>
    <property type="match status" value="1"/>
</dbReference>
<dbReference type="PANTHER" id="PTHR11669">
    <property type="entry name" value="REPLICATION FACTOR C / DNA POLYMERASE III GAMMA-TAU SUBUNIT"/>
    <property type="match status" value="1"/>
</dbReference>
<dbReference type="InterPro" id="IPR004622">
    <property type="entry name" value="DNA_pol_HolB"/>
</dbReference>
<evidence type="ECO:0000313" key="9">
    <source>
        <dbReference type="EMBL" id="GGO09095.1"/>
    </source>
</evidence>
<sequence length="329" mass="35915">MSLQTIRGQEIAKRMLGSGLRSGRISHAYLFSGPGGSARRRAADAFAKALLCEQAPELGDACGKCLSCRKVEHGNHPDLQAIGPDGASIKIEQIRELQKMFSYRSGSSGRKIYIIDEADKMTVQASNSLLKFLEEPPAPAVAILLAENGQALLPTIRSRTQLVPFTSMGAEDILGELAAEGLATPAARCAAYLTPGPEECKALAAENWFAETRNVVIQLGKESSSRSGASLVTAQQQVFKAGLGEHLDSLFDLFHLWFRDMIYVQSERREHIVFIDQLEFISQVAGSRSAEDWISCMSIAAESKKKLKSNMNNQLCLEQFLVGLEQPGR</sequence>
<dbReference type="InterPro" id="IPR050238">
    <property type="entry name" value="DNA_Rep/Repair_Clamp_Loader"/>
</dbReference>
<reference evidence="10" key="1">
    <citation type="journal article" date="2019" name="Int. J. Syst. Evol. Microbiol.">
        <title>The Global Catalogue of Microorganisms (GCM) 10K type strain sequencing project: providing services to taxonomists for standard genome sequencing and annotation.</title>
        <authorList>
            <consortium name="The Broad Institute Genomics Platform"/>
            <consortium name="The Broad Institute Genome Sequencing Center for Infectious Disease"/>
            <person name="Wu L."/>
            <person name="Ma J."/>
        </authorList>
    </citation>
    <scope>NUCLEOTIDE SEQUENCE [LARGE SCALE GENOMIC DNA]</scope>
    <source>
        <strain evidence="10">CGMCC 1.6964</strain>
    </source>
</reference>
<evidence type="ECO:0000313" key="10">
    <source>
        <dbReference type="Proteomes" id="UP000606653"/>
    </source>
</evidence>
<evidence type="ECO:0000256" key="1">
    <source>
        <dbReference type="ARBA" id="ARBA00012417"/>
    </source>
</evidence>
<evidence type="ECO:0000256" key="5">
    <source>
        <dbReference type="ARBA" id="ARBA00022705"/>
    </source>
</evidence>
<evidence type="ECO:0000256" key="4">
    <source>
        <dbReference type="ARBA" id="ARBA00022695"/>
    </source>
</evidence>
<evidence type="ECO:0000256" key="3">
    <source>
        <dbReference type="ARBA" id="ARBA00022679"/>
    </source>
</evidence>
<comment type="catalytic activity">
    <reaction evidence="7">
        <text>DNA(n) + a 2'-deoxyribonucleoside 5'-triphosphate = DNA(n+1) + diphosphate</text>
        <dbReference type="Rhea" id="RHEA:22508"/>
        <dbReference type="Rhea" id="RHEA-COMP:17339"/>
        <dbReference type="Rhea" id="RHEA-COMP:17340"/>
        <dbReference type="ChEBI" id="CHEBI:33019"/>
        <dbReference type="ChEBI" id="CHEBI:61560"/>
        <dbReference type="ChEBI" id="CHEBI:173112"/>
        <dbReference type="EC" id="2.7.7.7"/>
    </reaction>
</comment>
<evidence type="ECO:0000256" key="6">
    <source>
        <dbReference type="ARBA" id="ARBA00022932"/>
    </source>
</evidence>
<keyword evidence="10" id="KW-1185">Reference proteome</keyword>
<keyword evidence="3" id="KW-0808">Transferase</keyword>
<dbReference type="InterPro" id="IPR027417">
    <property type="entry name" value="P-loop_NTPase"/>
</dbReference>
<dbReference type="Proteomes" id="UP000606653">
    <property type="component" value="Unassembled WGS sequence"/>
</dbReference>
<dbReference type="PANTHER" id="PTHR11669:SF8">
    <property type="entry name" value="DNA POLYMERASE III SUBUNIT DELTA"/>
    <property type="match status" value="1"/>
</dbReference>